<gene>
    <name evidence="5" type="ORF">BDY17DRAFT_309915</name>
</gene>
<feature type="compositionally biased region" description="Acidic residues" evidence="4">
    <location>
        <begin position="28"/>
        <end position="39"/>
    </location>
</feature>
<keyword evidence="2 3" id="KW-0040">ANK repeat</keyword>
<organism evidence="5 6">
    <name type="scientific">Neohortaea acidophila</name>
    <dbReference type="NCBI Taxonomy" id="245834"/>
    <lineage>
        <taxon>Eukaryota</taxon>
        <taxon>Fungi</taxon>
        <taxon>Dikarya</taxon>
        <taxon>Ascomycota</taxon>
        <taxon>Pezizomycotina</taxon>
        <taxon>Dothideomycetes</taxon>
        <taxon>Dothideomycetidae</taxon>
        <taxon>Mycosphaerellales</taxon>
        <taxon>Teratosphaeriaceae</taxon>
        <taxon>Neohortaea</taxon>
    </lineage>
</organism>
<proteinExistence type="predicted"/>
<dbReference type="PROSITE" id="PS50297">
    <property type="entry name" value="ANK_REP_REGION"/>
    <property type="match status" value="2"/>
</dbReference>
<evidence type="ECO:0000256" key="4">
    <source>
        <dbReference type="SAM" id="MobiDB-lite"/>
    </source>
</evidence>
<sequence>MPDQDAVPPPPYPPSEVALAKEKGFVVGEEEIDDSDDDLTSQTPATEDDNAAPPQYIDPDPHAGPAGRNGFRSEKNAPPDYSVYNSDALRDVAQAMNYAAPPPADLHARLSWKLFLNLVPKTEDKLSKALLDDDQDEALRLVGAHRGQSRYVRRASTSNASPISRKDLHLAALFGDSEVVERLLQTGASPLYRWRGGLTALHCAAMGGYRQIAARLLHAGCPVNYMGQDYSSATALAALGEKIDVLDLLLAHNGSLDAFGGPLGSVIHAATMTGNVPLIEALNNSDLNDNWAEINRTVYATPARKLLHITRARNLLTPIDEPFLTPHHSQRLERIHGRPLALAAFLGSEAAVSYWLSTYGTDINAHTKAETHFNNNFRSGSDLHTALTLASMCGHEEVMRMLLEREASTRSANYEHADPLFLALLNGHEESGRLLLAFGAQVRSTTLALAKAKGMAIADEMVVQPADSRAHLSKVRSGSGGVMLRSEAGPSRMPGVNPLEQSTSA</sequence>
<name>A0A6A6PYD9_9PEZI</name>
<evidence type="ECO:0000313" key="5">
    <source>
        <dbReference type="EMBL" id="KAF2484749.1"/>
    </source>
</evidence>
<dbReference type="RefSeq" id="XP_033591318.1">
    <property type="nucleotide sequence ID" value="XM_033735382.1"/>
</dbReference>
<protein>
    <submittedName>
        <fullName evidence="5">Ankyrin repeat-containing domain protein</fullName>
    </submittedName>
</protein>
<feature type="repeat" description="ANK" evidence="3">
    <location>
        <begin position="163"/>
        <end position="189"/>
    </location>
</feature>
<feature type="repeat" description="ANK" evidence="3">
    <location>
        <begin position="382"/>
        <end position="414"/>
    </location>
</feature>
<dbReference type="Pfam" id="PF12796">
    <property type="entry name" value="Ank_2"/>
    <property type="match status" value="2"/>
</dbReference>
<dbReference type="PROSITE" id="PS50088">
    <property type="entry name" value="ANK_REPEAT"/>
    <property type="match status" value="3"/>
</dbReference>
<dbReference type="PANTHER" id="PTHR24198">
    <property type="entry name" value="ANKYRIN REPEAT AND PROTEIN KINASE DOMAIN-CONTAINING PROTEIN"/>
    <property type="match status" value="1"/>
</dbReference>
<dbReference type="InterPro" id="IPR002110">
    <property type="entry name" value="Ankyrin_rpt"/>
</dbReference>
<evidence type="ECO:0000256" key="2">
    <source>
        <dbReference type="ARBA" id="ARBA00023043"/>
    </source>
</evidence>
<accession>A0A6A6PYD9</accession>
<reference evidence="5" key="1">
    <citation type="journal article" date="2020" name="Stud. Mycol.">
        <title>101 Dothideomycetes genomes: a test case for predicting lifestyles and emergence of pathogens.</title>
        <authorList>
            <person name="Haridas S."/>
            <person name="Albert R."/>
            <person name="Binder M."/>
            <person name="Bloem J."/>
            <person name="Labutti K."/>
            <person name="Salamov A."/>
            <person name="Andreopoulos B."/>
            <person name="Baker S."/>
            <person name="Barry K."/>
            <person name="Bills G."/>
            <person name="Bluhm B."/>
            <person name="Cannon C."/>
            <person name="Castanera R."/>
            <person name="Culley D."/>
            <person name="Daum C."/>
            <person name="Ezra D."/>
            <person name="Gonzalez J."/>
            <person name="Henrissat B."/>
            <person name="Kuo A."/>
            <person name="Liang C."/>
            <person name="Lipzen A."/>
            <person name="Lutzoni F."/>
            <person name="Magnuson J."/>
            <person name="Mondo S."/>
            <person name="Nolan M."/>
            <person name="Ohm R."/>
            <person name="Pangilinan J."/>
            <person name="Park H.-J."/>
            <person name="Ramirez L."/>
            <person name="Alfaro M."/>
            <person name="Sun H."/>
            <person name="Tritt A."/>
            <person name="Yoshinaga Y."/>
            <person name="Zwiers L.-H."/>
            <person name="Turgeon B."/>
            <person name="Goodwin S."/>
            <person name="Spatafora J."/>
            <person name="Crous P."/>
            <person name="Grigoriev I."/>
        </authorList>
    </citation>
    <scope>NUCLEOTIDE SEQUENCE</scope>
    <source>
        <strain evidence="5">CBS 113389</strain>
    </source>
</reference>
<evidence type="ECO:0000256" key="1">
    <source>
        <dbReference type="ARBA" id="ARBA00022737"/>
    </source>
</evidence>
<dbReference type="GeneID" id="54476384"/>
<feature type="region of interest" description="Disordered" evidence="4">
    <location>
        <begin position="474"/>
        <end position="505"/>
    </location>
</feature>
<keyword evidence="6" id="KW-1185">Reference proteome</keyword>
<keyword evidence="1" id="KW-0677">Repeat</keyword>
<feature type="repeat" description="ANK" evidence="3">
    <location>
        <begin position="196"/>
        <end position="228"/>
    </location>
</feature>
<dbReference type="InterPro" id="IPR036770">
    <property type="entry name" value="Ankyrin_rpt-contain_sf"/>
</dbReference>
<dbReference type="PANTHER" id="PTHR24198:SF165">
    <property type="entry name" value="ANKYRIN REPEAT-CONTAINING PROTEIN-RELATED"/>
    <property type="match status" value="1"/>
</dbReference>
<feature type="region of interest" description="Disordered" evidence="4">
    <location>
        <begin position="1"/>
        <end position="83"/>
    </location>
</feature>
<dbReference type="OrthoDB" id="5596414at2759"/>
<dbReference type="Proteomes" id="UP000799767">
    <property type="component" value="Unassembled WGS sequence"/>
</dbReference>
<dbReference type="SMART" id="SM00248">
    <property type="entry name" value="ANK"/>
    <property type="match status" value="5"/>
</dbReference>
<dbReference type="Gene3D" id="1.25.40.20">
    <property type="entry name" value="Ankyrin repeat-containing domain"/>
    <property type="match status" value="2"/>
</dbReference>
<dbReference type="SUPFAM" id="SSF48403">
    <property type="entry name" value="Ankyrin repeat"/>
    <property type="match status" value="1"/>
</dbReference>
<dbReference type="EMBL" id="MU001634">
    <property type="protein sequence ID" value="KAF2484749.1"/>
    <property type="molecule type" value="Genomic_DNA"/>
</dbReference>
<evidence type="ECO:0000313" key="6">
    <source>
        <dbReference type="Proteomes" id="UP000799767"/>
    </source>
</evidence>
<evidence type="ECO:0000256" key="3">
    <source>
        <dbReference type="PROSITE-ProRule" id="PRU00023"/>
    </source>
</evidence>
<dbReference type="AlphaFoldDB" id="A0A6A6PYD9"/>